<comment type="caution">
    <text evidence="2">The sequence shown here is derived from an EMBL/GenBank/DDBJ whole genome shotgun (WGS) entry which is preliminary data.</text>
</comment>
<organism evidence="2 3">
    <name type="scientific">Microbacterium profundi</name>
    <dbReference type="NCBI Taxonomy" id="450380"/>
    <lineage>
        <taxon>Bacteria</taxon>
        <taxon>Bacillati</taxon>
        <taxon>Actinomycetota</taxon>
        <taxon>Actinomycetes</taxon>
        <taxon>Micrococcales</taxon>
        <taxon>Microbacteriaceae</taxon>
        <taxon>Microbacterium</taxon>
    </lineage>
</organism>
<name>A0ABV3LHT2_9MICO</name>
<keyword evidence="3" id="KW-1185">Reference proteome</keyword>
<dbReference type="RefSeq" id="WP_366232965.1">
    <property type="nucleotide sequence ID" value="NZ_JBFBMH010000013.1"/>
</dbReference>
<feature type="domain" description="Amidohydrolase-related" evidence="1">
    <location>
        <begin position="322"/>
        <end position="465"/>
    </location>
</feature>
<dbReference type="Gene3D" id="3.20.20.140">
    <property type="entry name" value="Metal-dependent hydrolases"/>
    <property type="match status" value="1"/>
</dbReference>
<dbReference type="InterPro" id="IPR050138">
    <property type="entry name" value="DHOase/Allantoinase_Hydrolase"/>
</dbReference>
<dbReference type="Pfam" id="PF01979">
    <property type="entry name" value="Amidohydro_1"/>
    <property type="match status" value="1"/>
</dbReference>
<dbReference type="Proteomes" id="UP001553715">
    <property type="component" value="Unassembled WGS sequence"/>
</dbReference>
<protein>
    <submittedName>
        <fullName evidence="2">Dihydroorotase family protein</fullName>
    </submittedName>
</protein>
<dbReference type="InterPro" id="IPR032466">
    <property type="entry name" value="Metal_Hydrolase"/>
</dbReference>
<dbReference type="SUPFAM" id="SSF51556">
    <property type="entry name" value="Metallo-dependent hydrolases"/>
    <property type="match status" value="1"/>
</dbReference>
<sequence length="486" mass="53135">MSHFDLLITNVRVVRAGKDAPELLDVAIQGGKFAAIEAGIDPSLATEVVDAGGKHLFPGVVDGHQHWGIYNPLSEDAEIESKANAQGGVTTGITYMRTGAYYMNKSGSYEDFYPEVLSAVESRSYSDYGFHVAPILRDHIDEIPYLIDAGVPSFKVFMFYGSHGLHGGANDQGKFLMLPEGESYDFAHFEFVMRGIQKARLDPKYADIADQISLSMHCETAEIMRAYTKLVQEDGSLSGLEAYSASRPPHSEGLAITIAAYLAYETELPNINLLHLTSKKAIEAAMLMQQTFPHISFRREVTVGHLLADFNSPIGGKVNPPLRSRDDVEALWEHVLAGNFDWVVSDHACCKEEAKFGDPKEDVFLAKSGFGGAEYLLAGMISEGRKRGLSYNRIAELVSRNPADRYGVAGKGDVVVGYDADFALVDDDVSYVVRAEESMSAQEYTPFEGHELTARVTNTYLRGQAIFADGAVVGAPSGQYVNRSGR</sequence>
<accession>A0ABV3LHT2</accession>
<proteinExistence type="predicted"/>
<evidence type="ECO:0000313" key="2">
    <source>
        <dbReference type="EMBL" id="MEW1975469.1"/>
    </source>
</evidence>
<evidence type="ECO:0000259" key="1">
    <source>
        <dbReference type="Pfam" id="PF01979"/>
    </source>
</evidence>
<gene>
    <name evidence="2" type="ORF">AB0301_10400</name>
</gene>
<dbReference type="PANTHER" id="PTHR43668:SF4">
    <property type="entry name" value="ALLANTOINASE"/>
    <property type="match status" value="1"/>
</dbReference>
<dbReference type="Gene3D" id="2.30.40.10">
    <property type="entry name" value="Urease, subunit C, domain 1"/>
    <property type="match status" value="1"/>
</dbReference>
<dbReference type="InterPro" id="IPR011059">
    <property type="entry name" value="Metal-dep_hydrolase_composite"/>
</dbReference>
<evidence type="ECO:0000313" key="3">
    <source>
        <dbReference type="Proteomes" id="UP001553715"/>
    </source>
</evidence>
<reference evidence="2 3" key="1">
    <citation type="submission" date="2024-06" db="EMBL/GenBank/DDBJ databases">
        <title>The Natural Products Discovery Center: Release of the First 8490 Sequenced Strains for Exploring Actinobacteria Biosynthetic Diversity.</title>
        <authorList>
            <person name="Kalkreuter E."/>
            <person name="Kautsar S.A."/>
            <person name="Yang D."/>
            <person name="Bader C.D."/>
            <person name="Teijaro C.N."/>
            <person name="Fluegel L."/>
            <person name="Davis C.M."/>
            <person name="Simpson J.R."/>
            <person name="Lauterbach L."/>
            <person name="Steele A.D."/>
            <person name="Gui C."/>
            <person name="Meng S."/>
            <person name="Li G."/>
            <person name="Viehrig K."/>
            <person name="Ye F."/>
            <person name="Su P."/>
            <person name="Kiefer A.F."/>
            <person name="Nichols A."/>
            <person name="Cepeda A.J."/>
            <person name="Yan W."/>
            <person name="Fan B."/>
            <person name="Jiang Y."/>
            <person name="Adhikari A."/>
            <person name="Zheng C.-J."/>
            <person name="Schuster L."/>
            <person name="Cowan T.M."/>
            <person name="Smanski M.J."/>
            <person name="Chevrette M.G."/>
            <person name="De Carvalho L.P.S."/>
            <person name="Shen B."/>
        </authorList>
    </citation>
    <scope>NUCLEOTIDE SEQUENCE [LARGE SCALE GENOMIC DNA]</scope>
    <source>
        <strain evidence="2 3">NPDC077434</strain>
    </source>
</reference>
<dbReference type="SUPFAM" id="SSF51338">
    <property type="entry name" value="Composite domain of metallo-dependent hydrolases"/>
    <property type="match status" value="1"/>
</dbReference>
<dbReference type="InterPro" id="IPR006680">
    <property type="entry name" value="Amidohydro-rel"/>
</dbReference>
<dbReference type="PANTHER" id="PTHR43668">
    <property type="entry name" value="ALLANTOINASE"/>
    <property type="match status" value="1"/>
</dbReference>
<dbReference type="EMBL" id="JBFBMH010000013">
    <property type="protein sequence ID" value="MEW1975469.1"/>
    <property type="molecule type" value="Genomic_DNA"/>
</dbReference>